<evidence type="ECO:0000256" key="8">
    <source>
        <dbReference type="ARBA" id="ARBA00022989"/>
    </source>
</evidence>
<comment type="subcellular location">
    <subcellularLocation>
        <location evidence="1 12">Endoplasmic reticulum membrane</location>
        <topology evidence="1 12">Multi-pass membrane protein</topology>
    </subcellularLocation>
</comment>
<evidence type="ECO:0000256" key="5">
    <source>
        <dbReference type="ARBA" id="ARBA00022679"/>
    </source>
</evidence>
<keyword evidence="6 12" id="KW-0812">Transmembrane</keyword>
<dbReference type="PANTHER" id="PTHR12413:SF2">
    <property type="entry name" value="DOLICHYL PYROPHOSPHATE GLC1MAN9GLCNAC2 ALPHA-1,3-GLUCOSYLTRANSFERASE-RELATED"/>
    <property type="match status" value="1"/>
</dbReference>
<dbReference type="OMA" id="YHSTDFD"/>
<dbReference type="GO" id="GO:0042283">
    <property type="term" value="F:dolichyl pyrophosphate Glc1Man9GlcNAc2 alpha-1,3-glucosyltransferase activity"/>
    <property type="evidence" value="ECO:0007669"/>
    <property type="project" value="UniProtKB-EC"/>
</dbReference>
<dbReference type="GO" id="GO:0005789">
    <property type="term" value="C:endoplasmic reticulum membrane"/>
    <property type="evidence" value="ECO:0007669"/>
    <property type="project" value="UniProtKB-SubCell"/>
</dbReference>
<reference evidence="13 14" key="1">
    <citation type="journal article" date="2014" name="BMC Genomics">
        <title>Adaptive genomic structural variation in the grape powdery mildew pathogen, Erysiphe necator.</title>
        <authorList>
            <person name="Jones L."/>
            <person name="Riaz S."/>
            <person name="Morales-Cruz A."/>
            <person name="Amrine K.C."/>
            <person name="McGuire B."/>
            <person name="Gubler W.D."/>
            <person name="Walker M.A."/>
            <person name="Cantu D."/>
        </authorList>
    </citation>
    <scope>NUCLEOTIDE SEQUENCE [LARGE SCALE GENOMIC DNA]</scope>
    <source>
        <strain evidence="14">c</strain>
    </source>
</reference>
<evidence type="ECO:0000313" key="14">
    <source>
        <dbReference type="Proteomes" id="UP000030854"/>
    </source>
</evidence>
<evidence type="ECO:0000256" key="9">
    <source>
        <dbReference type="ARBA" id="ARBA00023136"/>
    </source>
</evidence>
<dbReference type="Proteomes" id="UP000030854">
    <property type="component" value="Unassembled WGS sequence"/>
</dbReference>
<feature type="transmembrane region" description="Helical" evidence="12">
    <location>
        <begin position="228"/>
        <end position="247"/>
    </location>
</feature>
<proteinExistence type="inferred from homology"/>
<feature type="transmembrane region" description="Helical" evidence="12">
    <location>
        <begin position="135"/>
        <end position="157"/>
    </location>
</feature>
<dbReference type="EMBL" id="JNVN01000072">
    <property type="protein sequence ID" value="KHJ36321.1"/>
    <property type="molecule type" value="Genomic_DNA"/>
</dbReference>
<evidence type="ECO:0000256" key="11">
    <source>
        <dbReference type="ARBA" id="ARBA00047346"/>
    </source>
</evidence>
<keyword evidence="8 12" id="KW-1133">Transmembrane helix</keyword>
<name>A0A0B1PHR0_UNCNE</name>
<dbReference type="AlphaFoldDB" id="A0A0B1PHR0"/>
<keyword evidence="7 12" id="KW-0256">Endoplasmic reticulum</keyword>
<dbReference type="Pfam" id="PF03155">
    <property type="entry name" value="Alg6_Alg8"/>
    <property type="match status" value="1"/>
</dbReference>
<organism evidence="13 14">
    <name type="scientific">Uncinula necator</name>
    <name type="common">Grape powdery mildew</name>
    <dbReference type="NCBI Taxonomy" id="52586"/>
    <lineage>
        <taxon>Eukaryota</taxon>
        <taxon>Fungi</taxon>
        <taxon>Dikarya</taxon>
        <taxon>Ascomycota</taxon>
        <taxon>Pezizomycotina</taxon>
        <taxon>Leotiomycetes</taxon>
        <taxon>Erysiphales</taxon>
        <taxon>Erysiphaceae</taxon>
        <taxon>Erysiphe</taxon>
    </lineage>
</organism>
<gene>
    <name evidence="13" type="ORF">EV44_g1121</name>
</gene>
<dbReference type="GO" id="GO:0006488">
    <property type="term" value="P:dolichol-linked oligosaccharide biosynthetic process"/>
    <property type="evidence" value="ECO:0007669"/>
    <property type="project" value="EnsemblFungi"/>
</dbReference>
<accession>A0A0B1PHR0</accession>
<evidence type="ECO:0000256" key="6">
    <source>
        <dbReference type="ARBA" id="ARBA00022692"/>
    </source>
</evidence>
<feature type="transmembrane region" description="Helical" evidence="12">
    <location>
        <begin position="102"/>
        <end position="123"/>
    </location>
</feature>
<keyword evidence="5 12" id="KW-0808">Transferase</keyword>
<comment type="similarity">
    <text evidence="3 12">Belongs to the ALG6/ALG8 glucosyltransferase family.</text>
</comment>
<comment type="pathway">
    <text evidence="2 12">Protein modification; protein glycosylation.</text>
</comment>
<evidence type="ECO:0000256" key="2">
    <source>
        <dbReference type="ARBA" id="ARBA00004922"/>
    </source>
</evidence>
<keyword evidence="4 12" id="KW-0328">Glycosyltransferase</keyword>
<keyword evidence="14" id="KW-1185">Reference proteome</keyword>
<evidence type="ECO:0000313" key="13">
    <source>
        <dbReference type="EMBL" id="KHJ36321.1"/>
    </source>
</evidence>
<evidence type="ECO:0000256" key="4">
    <source>
        <dbReference type="ARBA" id="ARBA00022676"/>
    </source>
</evidence>
<feature type="transmembrane region" description="Helical" evidence="12">
    <location>
        <begin position="177"/>
        <end position="207"/>
    </location>
</feature>
<sequence length="505" mass="57710">MEKSIPQLKPSITQCAIVATAFKLLLFPAYKSTDFEVHRNWLAITNSLPVYQWYRDNTSQWTLDYPPFFAYFEWFLSHFARIVDPEITKVENLGYDSWQAIYFQRATVIISELVLLLALSFFVQSAPAASQKASHAAAILLLLSPGLLVIDHIHFQYNGFLYGVLLLSLTLARENSTILHSGLVFAVLLCLKHIYLYLAPAYFIYILRKYCLYSDCILRVRITNCFKIGIGLLVIFSIAFGPFAYWGQISQLKSRLFPFSRGLCHSYWAPNFWAIYSVTDRVLISLSPYVGLTVNQTALNSLTRGLVGDTSFAILPEVTPKTTFILTILSQILPLIKLFLNPEWDKFIGAVTFCGYSSFIFGWHVHEKAILLIILPFSLIATKDRRFLNAFRPLAVSGYISLFPLLFTAAEFPIKALYTLFWTMLFLVTYDRVTPPSNNSRVFLLDRLTLLYILFSIPLVIYCNLLHQKIWQGKLQFLPLMLMSSYSAVGVVSSWLGFLVVFFTN</sequence>
<protein>
    <recommendedName>
        <fullName evidence="12">Alpha-1,3-glucosyltransferase</fullName>
        <ecNumber evidence="12">2.4.1.-</ecNumber>
    </recommendedName>
</protein>
<dbReference type="InterPro" id="IPR004856">
    <property type="entry name" value="Glyco_trans_ALG6/ALG8"/>
</dbReference>
<comment type="caution">
    <text evidence="12">Lacks conserved residue(s) required for the propagation of feature annotation.</text>
</comment>
<evidence type="ECO:0000256" key="10">
    <source>
        <dbReference type="ARBA" id="ARBA00044725"/>
    </source>
</evidence>
<dbReference type="EC" id="2.4.1.-" evidence="12"/>
<comment type="function">
    <text evidence="10">Dolichyl pyrophosphate Glc1Man9GlcNAc2 alpha-1,3-glucosyltransferase that operates in the biosynthetic pathway of dolichol-linked oligosaccharides, the glycan precursors employed in protein asparagine (N)-glycosylation. The assembly of dolichol-linked oligosaccharides begins on the cytosolic side of the endoplasmic reticulum membrane and finishes in its lumen. The sequential addition of sugars to dolichol pyrophosphate produces dolichol-linked oligosaccharides containing fourteen sugars, including two GlcNAcs, nine mannoses and three glucoses. Once assembled, the oligosaccharide is transferred from the lipid to nascent proteins by oligosaccharyltransferases. In the lumen of the endoplasmic reticulum, adds the second glucose residue from dolichyl phosphate glucose (Dol-P-Glc) onto the lipid-linked oligosaccharide intermediate Glc(1)Man(9)GlcNAc(2)-PP-Dol to produce Glc(2)Man(9)GlcNAc(2)-PP-Dol.</text>
</comment>
<comment type="catalytic activity">
    <reaction evidence="11">
        <text>an alpha-D-Glc-(1-&gt;3)-alpha-D-Man-(1-&gt;2)-alpha-D-Man-(1-&gt;2)-alpha-D-Man-(1-&gt;3)-[alpha-D-Man-(1-&gt;2)-alpha-D-Man-(1-&gt;3)-[alpha-D-Man-(1-&gt;2)-alpha-D-Man-(1-&gt;6)]-alpha-D-Man-(1-&gt;6)]-beta-D-Man-(1-&gt;4)-beta-D-GlcNAc-(1-&gt;4)-alpha-D-GlcNAc-diphospho-di-trans,poly-cis-dolichol + a di-trans,poly-cis-dolichyl beta-D-glucosyl phosphate = an alpha-D-Glc-(1-&gt;3)-alpha-D-Glc-(1-&gt;3)-alpha-D-Man-(1-&gt;2)-alpha-D-Man-(1-&gt;2)-alpha-D-Man-(1-&gt;3)-[alpha-D-Man-(1-&gt;2)-alpha-D-Man-(1-&gt;3)-[alpha-D-Man-(1-&gt;2)-alpha-D-Man-(1-&gt;6)]-alpha-D-Man-(1-&gt;6)]-beta-D-Man-(1-&gt;4)-beta-D-GlcNAc-(1-&gt;4)-alpha-D-GlcNAc-diphospho-di-trans,poly-cis-dolichol + a di-trans,poly-cis-dolichyl phosphate + H(+)</text>
        <dbReference type="Rhea" id="RHEA:31307"/>
        <dbReference type="Rhea" id="RHEA-COMP:19498"/>
        <dbReference type="Rhea" id="RHEA-COMP:19502"/>
        <dbReference type="Rhea" id="RHEA-COMP:19521"/>
        <dbReference type="Rhea" id="RHEA-COMP:19522"/>
        <dbReference type="ChEBI" id="CHEBI:15378"/>
        <dbReference type="ChEBI" id="CHEBI:57525"/>
        <dbReference type="ChEBI" id="CHEBI:57683"/>
        <dbReference type="ChEBI" id="CHEBI:132521"/>
        <dbReference type="ChEBI" id="CHEBI:132522"/>
        <dbReference type="EC" id="2.4.1.265"/>
    </reaction>
    <physiologicalReaction direction="left-to-right" evidence="11">
        <dbReference type="Rhea" id="RHEA:31308"/>
    </physiologicalReaction>
</comment>
<dbReference type="STRING" id="52586.A0A0B1PHR0"/>
<feature type="transmembrane region" description="Helical" evidence="12">
    <location>
        <begin position="448"/>
        <end position="465"/>
    </location>
</feature>
<feature type="transmembrane region" description="Helical" evidence="12">
    <location>
        <begin position="477"/>
        <end position="503"/>
    </location>
</feature>
<feature type="transmembrane region" description="Helical" evidence="12">
    <location>
        <begin position="369"/>
        <end position="388"/>
    </location>
</feature>
<dbReference type="HOGENOM" id="CLU_022045_1_1_1"/>
<evidence type="ECO:0000256" key="12">
    <source>
        <dbReference type="RuleBase" id="RU363110"/>
    </source>
</evidence>
<dbReference type="UniPathway" id="UPA00378"/>
<evidence type="ECO:0000256" key="3">
    <source>
        <dbReference type="ARBA" id="ARBA00008715"/>
    </source>
</evidence>
<keyword evidence="9 12" id="KW-0472">Membrane</keyword>
<comment type="caution">
    <text evidence="13">The sequence shown here is derived from an EMBL/GenBank/DDBJ whole genome shotgun (WGS) entry which is preliminary data.</text>
</comment>
<dbReference type="PANTHER" id="PTHR12413">
    <property type="entry name" value="DOLICHYL GLYCOSYLTRANSFERASE"/>
    <property type="match status" value="1"/>
</dbReference>
<evidence type="ECO:0000256" key="7">
    <source>
        <dbReference type="ARBA" id="ARBA00022824"/>
    </source>
</evidence>
<evidence type="ECO:0000256" key="1">
    <source>
        <dbReference type="ARBA" id="ARBA00004477"/>
    </source>
</evidence>